<keyword evidence="3 7" id="KW-0812">Transmembrane</keyword>
<protein>
    <submittedName>
        <fullName evidence="8">Uncharacterized protein</fullName>
    </submittedName>
</protein>
<evidence type="ECO:0000256" key="1">
    <source>
        <dbReference type="ARBA" id="ARBA00004141"/>
    </source>
</evidence>
<evidence type="ECO:0000256" key="6">
    <source>
        <dbReference type="SAM" id="MobiDB-lite"/>
    </source>
</evidence>
<reference evidence="8" key="1">
    <citation type="submission" date="2025-08" db="UniProtKB">
        <authorList>
            <consortium name="Ensembl"/>
        </authorList>
    </citation>
    <scope>IDENTIFICATION</scope>
</reference>
<evidence type="ECO:0000256" key="4">
    <source>
        <dbReference type="ARBA" id="ARBA00022989"/>
    </source>
</evidence>
<feature type="region of interest" description="Disordered" evidence="6">
    <location>
        <begin position="258"/>
        <end position="277"/>
    </location>
</feature>
<keyword evidence="5 7" id="KW-0472">Membrane</keyword>
<dbReference type="AlphaFoldDB" id="A0A8C5MJV1"/>
<dbReference type="PANTHER" id="PTHR14198">
    <property type="entry name" value="TRANSMEMBRANE 4 L6 FAMILY MEMBER 1-RELATED"/>
    <property type="match status" value="1"/>
</dbReference>
<feature type="transmembrane region" description="Helical" evidence="7">
    <location>
        <begin position="177"/>
        <end position="195"/>
    </location>
</feature>
<comment type="subcellular location">
    <subcellularLocation>
        <location evidence="1">Membrane</location>
        <topology evidence="1">Multi-pass membrane protein</topology>
    </subcellularLocation>
</comment>
<dbReference type="Pfam" id="PF05805">
    <property type="entry name" value="L6_membrane"/>
    <property type="match status" value="1"/>
</dbReference>
<comment type="similarity">
    <text evidence="2">Belongs to the L6 tetraspanin family.</text>
</comment>
<proteinExistence type="inferred from homology"/>
<evidence type="ECO:0000256" key="3">
    <source>
        <dbReference type="ARBA" id="ARBA00022692"/>
    </source>
</evidence>
<feature type="transmembrane region" description="Helical" evidence="7">
    <location>
        <begin position="51"/>
        <end position="71"/>
    </location>
</feature>
<dbReference type="Proteomes" id="UP000694569">
    <property type="component" value="Unplaced"/>
</dbReference>
<dbReference type="GO" id="GO:0016020">
    <property type="term" value="C:membrane"/>
    <property type="evidence" value="ECO:0007669"/>
    <property type="project" value="UniProtKB-SubCell"/>
</dbReference>
<evidence type="ECO:0000313" key="8">
    <source>
        <dbReference type="Ensembl" id="ENSLLEP00000015364.1"/>
    </source>
</evidence>
<dbReference type="GeneTree" id="ENSGT01030000234590"/>
<keyword evidence="9" id="KW-1185">Reference proteome</keyword>
<evidence type="ECO:0000313" key="9">
    <source>
        <dbReference type="Proteomes" id="UP000694569"/>
    </source>
</evidence>
<name>A0A8C5MJV1_9ANUR</name>
<feature type="transmembrane region" description="Helical" evidence="7">
    <location>
        <begin position="83"/>
        <end position="110"/>
    </location>
</feature>
<dbReference type="OrthoDB" id="9449742at2759"/>
<evidence type="ECO:0000256" key="2">
    <source>
        <dbReference type="ARBA" id="ARBA00006193"/>
    </source>
</evidence>
<keyword evidence="4 7" id="KW-1133">Transmembrane helix</keyword>
<evidence type="ECO:0000256" key="7">
    <source>
        <dbReference type="SAM" id="Phobius"/>
    </source>
</evidence>
<accession>A0A8C5MJV1</accession>
<sequence length="277" mass="31105">MCTGKCAKCIGISLYPLCVISIAANLMMFFPDWSTEYIQNANQQITQEVRSVGGIVGGGVLVLFTAVQIQATGRKGCCGNRCGMFLSILFAVIGLGGALFGFLMSFIGLFRGPACLYNPSFINDDLDFLTNGSTTSSLIWGRPFESLPKNFSDENYLFDSDLWEICVAPANIVEFNIILFSIIMGATGFEIMLCFTQMLNGLFGCICGTCLKKKNEKEDAGEFHKRNNEKEDMGEFYKQNEKENMGDYRFYNQNEKEDMGEFHKQKNEKEDKRELIE</sequence>
<evidence type="ECO:0000256" key="5">
    <source>
        <dbReference type="ARBA" id="ARBA00023136"/>
    </source>
</evidence>
<reference evidence="8" key="2">
    <citation type="submission" date="2025-09" db="UniProtKB">
        <authorList>
            <consortium name="Ensembl"/>
        </authorList>
    </citation>
    <scope>IDENTIFICATION</scope>
</reference>
<dbReference type="Ensembl" id="ENSLLET00000015950.1">
    <property type="protein sequence ID" value="ENSLLEP00000015364.1"/>
    <property type="gene ID" value="ENSLLEG00000009762.1"/>
</dbReference>
<dbReference type="InterPro" id="IPR008661">
    <property type="entry name" value="L6_membrane"/>
</dbReference>
<organism evidence="8 9">
    <name type="scientific">Leptobrachium leishanense</name>
    <name type="common">Leishan spiny toad</name>
    <dbReference type="NCBI Taxonomy" id="445787"/>
    <lineage>
        <taxon>Eukaryota</taxon>
        <taxon>Metazoa</taxon>
        <taxon>Chordata</taxon>
        <taxon>Craniata</taxon>
        <taxon>Vertebrata</taxon>
        <taxon>Euteleostomi</taxon>
        <taxon>Amphibia</taxon>
        <taxon>Batrachia</taxon>
        <taxon>Anura</taxon>
        <taxon>Pelobatoidea</taxon>
        <taxon>Megophryidae</taxon>
        <taxon>Leptobrachium</taxon>
    </lineage>
</organism>
<feature type="transmembrane region" description="Helical" evidence="7">
    <location>
        <begin position="12"/>
        <end position="31"/>
    </location>
</feature>
<dbReference type="PANTHER" id="PTHR14198:SF23">
    <property type="entry name" value="SI:CH211-137I24.10"/>
    <property type="match status" value="1"/>
</dbReference>